<dbReference type="Proteomes" id="UP000663891">
    <property type="component" value="Unassembled WGS sequence"/>
</dbReference>
<dbReference type="Proteomes" id="UP000663881">
    <property type="component" value="Unassembled WGS sequence"/>
</dbReference>
<keyword evidence="1" id="KW-0732">Signal</keyword>
<dbReference type="AlphaFoldDB" id="A0A818HFT3"/>
<sequence>MIAVRQVILVCFLLALIQLSDGLTCYTCAGCNDPFNKENVATQTVSDNSGYSCTKIKAENIVGRGLIQNCQEINAAGQGTWCCQKDLCNTATKTVLSTTILFSIIPAILTRLF</sequence>
<dbReference type="Proteomes" id="UP000663868">
    <property type="component" value="Unassembled WGS sequence"/>
</dbReference>
<reference evidence="4" key="1">
    <citation type="submission" date="2021-02" db="EMBL/GenBank/DDBJ databases">
        <authorList>
            <person name="Nowell W R."/>
        </authorList>
    </citation>
    <scope>NUCLEOTIDE SEQUENCE</scope>
</reference>
<evidence type="ECO:0000313" key="2">
    <source>
        <dbReference type="EMBL" id="CAF0890122.1"/>
    </source>
</evidence>
<evidence type="ECO:0000256" key="1">
    <source>
        <dbReference type="SAM" id="SignalP"/>
    </source>
</evidence>
<accession>A0A818HFT3</accession>
<dbReference type="Proteomes" id="UP000663860">
    <property type="component" value="Unassembled WGS sequence"/>
</dbReference>
<name>A0A818HFT3_9BILA</name>
<dbReference type="EMBL" id="CAJNON010000059">
    <property type="protein sequence ID" value="CAF0890122.1"/>
    <property type="molecule type" value="Genomic_DNA"/>
</dbReference>
<dbReference type="InterPro" id="IPR045860">
    <property type="entry name" value="Snake_toxin-like_sf"/>
</dbReference>
<dbReference type="EMBL" id="CAJOAY010000047">
    <property type="protein sequence ID" value="CAF3507421.1"/>
    <property type="molecule type" value="Genomic_DNA"/>
</dbReference>
<dbReference type="EMBL" id="CAJOBB010000207">
    <property type="protein sequence ID" value="CAF3609882.1"/>
    <property type="molecule type" value="Genomic_DNA"/>
</dbReference>
<comment type="caution">
    <text evidence="4">The sequence shown here is derived from an EMBL/GenBank/DDBJ whole genome shotgun (WGS) entry which is preliminary data.</text>
</comment>
<evidence type="ECO:0000313" key="6">
    <source>
        <dbReference type="Proteomes" id="UP000663881"/>
    </source>
</evidence>
<evidence type="ECO:0000313" key="4">
    <source>
        <dbReference type="EMBL" id="CAF3507421.1"/>
    </source>
</evidence>
<protein>
    <submittedName>
        <fullName evidence="4">Uncharacterized protein</fullName>
    </submittedName>
</protein>
<evidence type="ECO:0000313" key="3">
    <source>
        <dbReference type="EMBL" id="CAF1210433.1"/>
    </source>
</evidence>
<gene>
    <name evidence="3" type="ORF">IZO911_LOCUS29142</name>
    <name evidence="5" type="ORF">KXQ929_LOCUS5582</name>
    <name evidence="4" type="ORF">OKA104_LOCUS1846</name>
    <name evidence="2" type="ORF">VCS650_LOCUS8728</name>
</gene>
<feature type="signal peptide" evidence="1">
    <location>
        <begin position="1"/>
        <end position="22"/>
    </location>
</feature>
<proteinExistence type="predicted"/>
<organism evidence="4 6">
    <name type="scientific">Adineta steineri</name>
    <dbReference type="NCBI Taxonomy" id="433720"/>
    <lineage>
        <taxon>Eukaryota</taxon>
        <taxon>Metazoa</taxon>
        <taxon>Spiralia</taxon>
        <taxon>Gnathifera</taxon>
        <taxon>Rotifera</taxon>
        <taxon>Eurotatoria</taxon>
        <taxon>Bdelloidea</taxon>
        <taxon>Adinetida</taxon>
        <taxon>Adinetidae</taxon>
        <taxon>Adineta</taxon>
    </lineage>
</organism>
<dbReference type="EMBL" id="CAJNOE010000428">
    <property type="protein sequence ID" value="CAF1210433.1"/>
    <property type="molecule type" value="Genomic_DNA"/>
</dbReference>
<dbReference type="SUPFAM" id="SSF57302">
    <property type="entry name" value="Snake toxin-like"/>
    <property type="match status" value="1"/>
</dbReference>
<dbReference type="OrthoDB" id="10041640at2759"/>
<evidence type="ECO:0000313" key="5">
    <source>
        <dbReference type="EMBL" id="CAF3609882.1"/>
    </source>
</evidence>
<feature type="chain" id="PRO_5036233192" evidence="1">
    <location>
        <begin position="23"/>
        <end position="113"/>
    </location>
</feature>